<dbReference type="NCBIfam" id="NF041004">
    <property type="entry name" value="Beta_gal_BgaS"/>
    <property type="match status" value="1"/>
</dbReference>
<dbReference type="InterPro" id="IPR053427">
    <property type="entry name" value="Beta-galactosidase"/>
</dbReference>
<evidence type="ECO:0000256" key="4">
    <source>
        <dbReference type="PROSITE-ProRule" id="PRU10055"/>
    </source>
</evidence>
<dbReference type="Pfam" id="PF00232">
    <property type="entry name" value="Glyco_hydro_1"/>
    <property type="match status" value="2"/>
</dbReference>
<evidence type="ECO:0000256" key="1">
    <source>
        <dbReference type="ARBA" id="ARBA00010838"/>
    </source>
</evidence>
<dbReference type="PROSITE" id="PS00653">
    <property type="entry name" value="GLYCOSYL_HYDROL_F1_2"/>
    <property type="match status" value="1"/>
</dbReference>
<dbReference type="SUPFAM" id="SSF51445">
    <property type="entry name" value="(Trans)glycosidases"/>
    <property type="match status" value="1"/>
</dbReference>
<evidence type="ECO:0000256" key="6">
    <source>
        <dbReference type="RuleBase" id="RU004468"/>
    </source>
</evidence>
<reference evidence="7" key="1">
    <citation type="journal article" date="2020" name="mSystems">
        <title>Genome- and Community-Level Interaction Insights into Carbon Utilization and Element Cycling Functions of Hydrothermarchaeota in Hydrothermal Sediment.</title>
        <authorList>
            <person name="Zhou Z."/>
            <person name="Liu Y."/>
            <person name="Xu W."/>
            <person name="Pan J."/>
            <person name="Luo Z.H."/>
            <person name="Li M."/>
        </authorList>
    </citation>
    <scope>NUCLEOTIDE SEQUENCE [LARGE SCALE GENOMIC DNA]</scope>
    <source>
        <strain evidence="7">SpSt-735</strain>
    </source>
</reference>
<keyword evidence="2 6" id="KW-0378">Hydrolase</keyword>
<gene>
    <name evidence="7" type="ORF">ENV17_04070</name>
</gene>
<dbReference type="PANTHER" id="PTHR10353:SF209">
    <property type="entry name" value="GALACTOLIPID GALACTOSYLTRANSFERASE SFR2, CHLOROPLASTIC"/>
    <property type="match status" value="1"/>
</dbReference>
<sequence length="518" mass="58503">MTFPKSFLWGVSLAGFQFEMGDPEGRAIDPNTDWFAWVHDEKNIRRGVVSGDLPEHGIDYWHRFREDHGLAQSLGMNAYRLNVEWSRIFPRPTYSVEVGVEKEEDLVTGVDIDEGDLAALDELADKAAVQHYREVVEDLRARGFYVILNLVHFTLPLWLHDPIAARDTNLRKGPLGYADPRFPVEFAKFAAYTAWKFGDLVDAWSTFNEPSVVTESGYLGQARFPPGVVNFNGYKRAMLNIAQAHVLAYSLIKHFDRTRAYAESPEPASVGIIHNMVPFHPLRPEREKDAAAVRTGDYLHNRWIIQAILDGVVNRSFNWRKEGEVVEKYRGKLDWLGVNYYSRSVVAGKTGLLSLVSGLPAIPVLVENYGYQCKPRSTSAAGRPTSDFGWEIYPEGLAEVLSIAAETRKPVIVTENGIADADDRLRPHYITLHLKVLEDFLEERKGTVTGYLHWALTDNYEWADGFRMRFGLFHVDLGTKRRTKRPSADLLTRVIAEGTVPEEALRAAEEATGVKLPS</sequence>
<comment type="caution">
    <text evidence="7">The sequence shown here is derived from an EMBL/GenBank/DDBJ whole genome shotgun (WGS) entry which is preliminary data.</text>
</comment>
<name>A0A7C4FBB7_THEPE</name>
<dbReference type="EMBL" id="DTFI01000103">
    <property type="protein sequence ID" value="HGI43546.1"/>
    <property type="molecule type" value="Genomic_DNA"/>
</dbReference>
<dbReference type="PANTHER" id="PTHR10353">
    <property type="entry name" value="GLYCOSYL HYDROLASE"/>
    <property type="match status" value="1"/>
</dbReference>
<evidence type="ECO:0000256" key="5">
    <source>
        <dbReference type="RuleBase" id="RU003690"/>
    </source>
</evidence>
<dbReference type="PRINTS" id="PR00131">
    <property type="entry name" value="GLHYDRLASE1"/>
</dbReference>
<organism evidence="7">
    <name type="scientific">Thermofilum pendens</name>
    <dbReference type="NCBI Taxonomy" id="2269"/>
    <lineage>
        <taxon>Archaea</taxon>
        <taxon>Thermoproteota</taxon>
        <taxon>Thermoprotei</taxon>
        <taxon>Thermofilales</taxon>
        <taxon>Thermofilaceae</taxon>
        <taxon>Thermofilum</taxon>
    </lineage>
</organism>
<dbReference type="InterPro" id="IPR033132">
    <property type="entry name" value="GH_1_N_CS"/>
</dbReference>
<proteinExistence type="inferred from homology"/>
<dbReference type="GO" id="GO:0008422">
    <property type="term" value="F:beta-glucosidase activity"/>
    <property type="evidence" value="ECO:0007669"/>
    <property type="project" value="TreeGrafter"/>
</dbReference>
<dbReference type="AlphaFoldDB" id="A0A7C4FBB7"/>
<keyword evidence="3 6" id="KW-0326">Glycosidase</keyword>
<feature type="active site" description="Nucleophile" evidence="4">
    <location>
        <position position="415"/>
    </location>
</feature>
<protein>
    <submittedName>
        <fullName evidence="7">Glycoside hydrolase family 1 protein</fullName>
    </submittedName>
</protein>
<evidence type="ECO:0000313" key="7">
    <source>
        <dbReference type="EMBL" id="HGI43546.1"/>
    </source>
</evidence>
<dbReference type="Gene3D" id="3.20.20.80">
    <property type="entry name" value="Glycosidases"/>
    <property type="match status" value="1"/>
</dbReference>
<evidence type="ECO:0000256" key="2">
    <source>
        <dbReference type="ARBA" id="ARBA00022801"/>
    </source>
</evidence>
<dbReference type="InterPro" id="IPR018120">
    <property type="entry name" value="Glyco_hydro_1_AS"/>
</dbReference>
<accession>A0A7C4FBB7</accession>
<dbReference type="InterPro" id="IPR001360">
    <property type="entry name" value="Glyco_hydro_1"/>
</dbReference>
<evidence type="ECO:0000256" key="3">
    <source>
        <dbReference type="ARBA" id="ARBA00023295"/>
    </source>
</evidence>
<dbReference type="GO" id="GO:0005975">
    <property type="term" value="P:carbohydrate metabolic process"/>
    <property type="evidence" value="ECO:0007669"/>
    <property type="project" value="InterPro"/>
</dbReference>
<dbReference type="InterPro" id="IPR017853">
    <property type="entry name" value="GH"/>
</dbReference>
<dbReference type="PROSITE" id="PS00572">
    <property type="entry name" value="GLYCOSYL_HYDROL_F1_1"/>
    <property type="match status" value="1"/>
</dbReference>
<comment type="similarity">
    <text evidence="1 5">Belongs to the glycosyl hydrolase 1 family.</text>
</comment>